<dbReference type="Proteomes" id="UP000182257">
    <property type="component" value="Unassembled WGS sequence"/>
</dbReference>
<dbReference type="EMBL" id="FNRF01000002">
    <property type="protein sequence ID" value="SEA34853.1"/>
    <property type="molecule type" value="Genomic_DNA"/>
</dbReference>
<name>A0A1H4AFJ4_XYLRU</name>
<evidence type="ECO:0000313" key="1">
    <source>
        <dbReference type="EMBL" id="SEA34853.1"/>
    </source>
</evidence>
<accession>A0A1H4AFJ4</accession>
<reference evidence="1 2" key="1">
    <citation type="submission" date="2016-10" db="EMBL/GenBank/DDBJ databases">
        <authorList>
            <person name="de Groot N.N."/>
        </authorList>
    </citation>
    <scope>NUCLEOTIDE SEQUENCE [LARGE SCALE GENOMIC DNA]</scope>
    <source>
        <strain evidence="1 2">D31d</strain>
    </source>
</reference>
<sequence length="39" mass="4564">MHNSILLFVTYSDTLNKVLAKKNMAYYLVIPNIFRIFAT</sequence>
<gene>
    <name evidence="1" type="ORF">SAMN05216462_1202</name>
</gene>
<evidence type="ECO:0000313" key="2">
    <source>
        <dbReference type="Proteomes" id="UP000182257"/>
    </source>
</evidence>
<proteinExistence type="predicted"/>
<dbReference type="AlphaFoldDB" id="A0A1H4AFJ4"/>
<protein>
    <submittedName>
        <fullName evidence="1">Uncharacterized protein</fullName>
    </submittedName>
</protein>
<organism evidence="1 2">
    <name type="scientific">Xylanibacter ruminicola</name>
    <name type="common">Prevotella ruminicola</name>
    <dbReference type="NCBI Taxonomy" id="839"/>
    <lineage>
        <taxon>Bacteria</taxon>
        <taxon>Pseudomonadati</taxon>
        <taxon>Bacteroidota</taxon>
        <taxon>Bacteroidia</taxon>
        <taxon>Bacteroidales</taxon>
        <taxon>Prevotellaceae</taxon>
        <taxon>Xylanibacter</taxon>
    </lineage>
</organism>